<dbReference type="Gene3D" id="2.60.40.10">
    <property type="entry name" value="Immunoglobulins"/>
    <property type="match status" value="1"/>
</dbReference>
<proteinExistence type="predicted"/>
<protein>
    <submittedName>
        <fullName evidence="4">HEL109Cp</fullName>
    </submittedName>
</protein>
<sequence length="795" mass="89745">MAVYSVITIIAITWLLYRLVQLLSIPVSAFVEALNIDMSCITKVTIDRITPNSISIRWDNESFRNNKNPITSHYTVFLNGRKIGSFPDSPRSLFTCCSIKNLKPLNRYTVDIIAVRKDGFVNKLPPLHIMTCSEEFPAVQECGIEQLRQLDSRTDTNPVIGSLPSNKGDSFKWEPLKLKSSTSVLNKGLASAYSSYTTLEDLNELTIEDLKDIFAYAQNDLQDVLKQRDYVALDLQTARTELQSQLQSLKSRWNDESEVRKSLKATLKSLENNKVNNDLKKDKLMKNIETVSNRLKRMKAEMEQWELELQEKLDSGNLLRNYLSDREQLSESINSSKERLRNIQKDIATIDHRTKELISSRKAWKTINDEHQGSAIPLMKRLSDSKFFLAGNLTKELEKALKLLPQDSPLAIFLAEELGKDRTIESDWESKKAQFTERIGFLIALRDNTILRYKQYRNSLTAQPYHPLSTSIAERTSSPETPMQMIVAPQLVLHDPSTYPETDKLSQVPTQPVINHFAQPAASEYTSWNHQWTAFEQDSIEEDAAFEQDDTNHLLSGLQSIISDSDYQNGVSTFKTFTTDELDNYWKQTATHEDSHHNDHGFIYNQTINGKKNFSQTRFVVPQVTDISPSTSLSSSSVISPVQQLSNLKPEDSSLDQMKIHRAASADNSLLQQPGYDLNAAPVATGVPGLTGTTGAPSNPRIQRERSNSSLLPVAVAELPSSSEPRFFSPNFGIWYESNNASTQSLGQKQTPRPPIEASGKTLEHSQQPWTANFKHHPHTYNDIVEVAGKPNHNA</sequence>
<evidence type="ECO:0000256" key="2">
    <source>
        <dbReference type="SAM" id="MobiDB-lite"/>
    </source>
</evidence>
<evidence type="ECO:0000313" key="4">
    <source>
        <dbReference type="EMBL" id="AMD21171.1"/>
    </source>
</evidence>
<evidence type="ECO:0000256" key="1">
    <source>
        <dbReference type="SAM" id="Coils"/>
    </source>
</evidence>
<feature type="coiled-coil region" evidence="1">
    <location>
        <begin position="232"/>
        <end position="346"/>
    </location>
</feature>
<dbReference type="EMBL" id="CP014245">
    <property type="protein sequence ID" value="AMD21171.1"/>
    <property type="molecule type" value="Genomic_DNA"/>
</dbReference>
<evidence type="ECO:0000259" key="3">
    <source>
        <dbReference type="PROSITE" id="PS50853"/>
    </source>
</evidence>
<dbReference type="InterPro" id="IPR036116">
    <property type="entry name" value="FN3_sf"/>
</dbReference>
<dbReference type="InterPro" id="IPR003961">
    <property type="entry name" value="FN3_dom"/>
</dbReference>
<keyword evidence="5" id="KW-1185">Reference proteome</keyword>
<keyword evidence="1" id="KW-0175">Coiled coil</keyword>
<name>A0A0X8HTH6_9SACH</name>
<organism evidence="4 5">
    <name type="scientific">Eremothecium sinecaudum</name>
    <dbReference type="NCBI Taxonomy" id="45286"/>
    <lineage>
        <taxon>Eukaryota</taxon>
        <taxon>Fungi</taxon>
        <taxon>Dikarya</taxon>
        <taxon>Ascomycota</taxon>
        <taxon>Saccharomycotina</taxon>
        <taxon>Saccharomycetes</taxon>
        <taxon>Saccharomycetales</taxon>
        <taxon>Saccharomycetaceae</taxon>
        <taxon>Eremothecium</taxon>
    </lineage>
</organism>
<dbReference type="OrthoDB" id="5572782at2759"/>
<accession>A0A0X8HTH6</accession>
<dbReference type="InterPro" id="IPR013783">
    <property type="entry name" value="Ig-like_fold"/>
</dbReference>
<dbReference type="CDD" id="cd00063">
    <property type="entry name" value="FN3"/>
    <property type="match status" value="1"/>
</dbReference>
<gene>
    <name evidence="4" type="ORF">AW171_hschr53104</name>
</gene>
<dbReference type="AlphaFoldDB" id="A0A0X8HTH6"/>
<dbReference type="SUPFAM" id="SSF49265">
    <property type="entry name" value="Fibronectin type III"/>
    <property type="match status" value="1"/>
</dbReference>
<dbReference type="RefSeq" id="XP_017988167.1">
    <property type="nucleotide sequence ID" value="XM_018132552.1"/>
</dbReference>
<dbReference type="Proteomes" id="UP000243052">
    <property type="component" value="Chromosome v"/>
</dbReference>
<feature type="domain" description="Fibronectin type-III" evidence="3">
    <location>
        <begin position="40"/>
        <end position="134"/>
    </location>
</feature>
<dbReference type="PROSITE" id="PS50853">
    <property type="entry name" value="FN3"/>
    <property type="match status" value="1"/>
</dbReference>
<reference evidence="4 5" key="1">
    <citation type="submission" date="2016-01" db="EMBL/GenBank/DDBJ databases">
        <title>Genome sequence of the yeast Holleya sinecauda.</title>
        <authorList>
            <person name="Dietrich F.S."/>
        </authorList>
    </citation>
    <scope>NUCLEOTIDE SEQUENCE [LARGE SCALE GENOMIC DNA]</scope>
    <source>
        <strain evidence="4 5">ATCC 58844</strain>
    </source>
</reference>
<feature type="region of interest" description="Disordered" evidence="2">
    <location>
        <begin position="743"/>
        <end position="768"/>
    </location>
</feature>
<dbReference type="GeneID" id="28724447"/>
<evidence type="ECO:0000313" key="5">
    <source>
        <dbReference type="Proteomes" id="UP000243052"/>
    </source>
</evidence>